<dbReference type="AlphaFoldDB" id="A0AAV9R5X9"/>
<evidence type="ECO:0008006" key="5">
    <source>
        <dbReference type="Google" id="ProtNLM"/>
    </source>
</evidence>
<dbReference type="InterPro" id="IPR027941">
    <property type="entry name" value="PLAC9"/>
</dbReference>
<dbReference type="Pfam" id="PF15205">
    <property type="entry name" value="PLAC9"/>
    <property type="match status" value="1"/>
</dbReference>
<accession>A0AAV9R5X9</accession>
<feature type="chain" id="PRO_5043497021" description="Placenta-specific protein 9" evidence="2">
    <location>
        <begin position="22"/>
        <end position="100"/>
    </location>
</feature>
<evidence type="ECO:0000256" key="2">
    <source>
        <dbReference type="SAM" id="SignalP"/>
    </source>
</evidence>
<gene>
    <name evidence="3" type="ORF">CRENBAI_021369</name>
</gene>
<comment type="caution">
    <text evidence="3">The sequence shown here is derived from an EMBL/GenBank/DDBJ whole genome shotgun (WGS) entry which is preliminary data.</text>
</comment>
<keyword evidence="1" id="KW-0175">Coiled coil</keyword>
<name>A0AAV9R5X9_9TELE</name>
<proteinExistence type="predicted"/>
<feature type="coiled-coil region" evidence="1">
    <location>
        <begin position="44"/>
        <end position="71"/>
    </location>
</feature>
<dbReference type="Proteomes" id="UP001311232">
    <property type="component" value="Unassembled WGS sequence"/>
</dbReference>
<feature type="signal peptide" evidence="2">
    <location>
        <begin position="1"/>
        <end position="21"/>
    </location>
</feature>
<keyword evidence="2" id="KW-0732">Signal</keyword>
<sequence>MTRPSCSPVGLLLLLIGYTAAGLESDRQPRAVQTSICQEHIHLHNRLDVVEKRVENTVKKLEEELADLIETIEAPQWRPLMDTFGKTAVDILEDPPQGHS</sequence>
<protein>
    <recommendedName>
        <fullName evidence="5">Placenta-specific protein 9</fullName>
    </recommendedName>
</protein>
<keyword evidence="4" id="KW-1185">Reference proteome</keyword>
<evidence type="ECO:0000313" key="3">
    <source>
        <dbReference type="EMBL" id="KAK5605201.1"/>
    </source>
</evidence>
<evidence type="ECO:0000313" key="4">
    <source>
        <dbReference type="Proteomes" id="UP001311232"/>
    </source>
</evidence>
<organism evidence="3 4">
    <name type="scientific">Crenichthys baileyi</name>
    <name type="common">White River springfish</name>
    <dbReference type="NCBI Taxonomy" id="28760"/>
    <lineage>
        <taxon>Eukaryota</taxon>
        <taxon>Metazoa</taxon>
        <taxon>Chordata</taxon>
        <taxon>Craniata</taxon>
        <taxon>Vertebrata</taxon>
        <taxon>Euteleostomi</taxon>
        <taxon>Actinopterygii</taxon>
        <taxon>Neopterygii</taxon>
        <taxon>Teleostei</taxon>
        <taxon>Neoteleostei</taxon>
        <taxon>Acanthomorphata</taxon>
        <taxon>Ovalentaria</taxon>
        <taxon>Atherinomorphae</taxon>
        <taxon>Cyprinodontiformes</taxon>
        <taxon>Goodeidae</taxon>
        <taxon>Crenichthys</taxon>
    </lineage>
</organism>
<reference evidence="3 4" key="1">
    <citation type="submission" date="2021-06" db="EMBL/GenBank/DDBJ databases">
        <authorList>
            <person name="Palmer J.M."/>
        </authorList>
    </citation>
    <scope>NUCLEOTIDE SEQUENCE [LARGE SCALE GENOMIC DNA]</scope>
    <source>
        <strain evidence="3 4">MEX-2019</strain>
        <tissue evidence="3">Muscle</tissue>
    </source>
</reference>
<dbReference type="EMBL" id="JAHHUM010002311">
    <property type="protein sequence ID" value="KAK5605201.1"/>
    <property type="molecule type" value="Genomic_DNA"/>
</dbReference>
<evidence type="ECO:0000256" key="1">
    <source>
        <dbReference type="SAM" id="Coils"/>
    </source>
</evidence>